<proteinExistence type="predicted"/>
<gene>
    <name evidence="2" type="ORF">IFE19_04000</name>
    <name evidence="1" type="ORF">IFE19_15425</name>
</gene>
<keyword evidence="3" id="KW-1185">Reference proteome</keyword>
<protein>
    <submittedName>
        <fullName evidence="1">Uncharacterized protein</fullName>
    </submittedName>
</protein>
<evidence type="ECO:0000313" key="3">
    <source>
        <dbReference type="Proteomes" id="UP000663942"/>
    </source>
</evidence>
<accession>A0ABX7SIF0</accession>
<name>A0ABX7SIF0_9CAUL</name>
<sequence length="47" mass="5150">MIDSVDLIPLERLGKFQLEVHGSLAAQQALGGAADDKKPRGEWQRGF</sequence>
<organism evidence="1 3">
    <name type="scientific">Brevundimonas pondensis</name>
    <dbReference type="NCBI Taxonomy" id="2774189"/>
    <lineage>
        <taxon>Bacteria</taxon>
        <taxon>Pseudomonadati</taxon>
        <taxon>Pseudomonadota</taxon>
        <taxon>Alphaproteobacteria</taxon>
        <taxon>Caulobacterales</taxon>
        <taxon>Caulobacteraceae</taxon>
        <taxon>Brevundimonas</taxon>
    </lineage>
</organism>
<dbReference type="Proteomes" id="UP000663942">
    <property type="component" value="Chromosome"/>
</dbReference>
<evidence type="ECO:0000313" key="2">
    <source>
        <dbReference type="EMBL" id="QTC88552.1"/>
    </source>
</evidence>
<evidence type="ECO:0000313" key="1">
    <source>
        <dbReference type="EMBL" id="QTC87461.1"/>
    </source>
</evidence>
<dbReference type="EMBL" id="CP062006">
    <property type="protein sequence ID" value="QTC87461.1"/>
    <property type="molecule type" value="Genomic_DNA"/>
</dbReference>
<dbReference type="EMBL" id="CP062006">
    <property type="protein sequence ID" value="QTC88552.1"/>
    <property type="molecule type" value="Genomic_DNA"/>
</dbReference>
<reference evidence="1 3" key="1">
    <citation type="submission" date="2020-09" db="EMBL/GenBank/DDBJ databases">
        <title>Brevundimonas sp. LVF1 isolated from an oligotrophic pond in Goettingen, Germany.</title>
        <authorList>
            <person name="Friedrich I."/>
            <person name="Klassen A."/>
            <person name="Neubauer H."/>
            <person name="Schneider D."/>
            <person name="Hertel R."/>
            <person name="Daniel R."/>
        </authorList>
    </citation>
    <scope>NUCLEOTIDE SEQUENCE [LARGE SCALE GENOMIC DNA]</scope>
    <source>
        <strain evidence="1 3">LVF1</strain>
    </source>
</reference>